<evidence type="ECO:0000313" key="14">
    <source>
        <dbReference type="EnsemblMetazoa" id="SCAU010440-PA"/>
    </source>
</evidence>
<dbReference type="GO" id="GO:0080019">
    <property type="term" value="F:alcohol-forming very long-chain fatty acyl-CoA reductase activity"/>
    <property type="evidence" value="ECO:0007669"/>
    <property type="project" value="InterPro"/>
</dbReference>
<dbReference type="Pfam" id="PF07993">
    <property type="entry name" value="NAD_binding_4"/>
    <property type="match status" value="1"/>
</dbReference>
<feature type="domain" description="Fatty acyl-CoA reductase C-terminal" evidence="12">
    <location>
        <begin position="359"/>
        <end position="451"/>
    </location>
</feature>
<dbReference type="SUPFAM" id="SSF51735">
    <property type="entry name" value="NAD(P)-binding Rossmann-fold domains"/>
    <property type="match status" value="1"/>
</dbReference>
<gene>
    <name evidence="14" type="primary">106081025</name>
</gene>
<evidence type="ECO:0000256" key="9">
    <source>
        <dbReference type="ARBA" id="ARBA00023136"/>
    </source>
</evidence>
<organism evidence="14 15">
    <name type="scientific">Stomoxys calcitrans</name>
    <name type="common">Stable fly</name>
    <name type="synonym">Conops calcitrans</name>
    <dbReference type="NCBI Taxonomy" id="35570"/>
    <lineage>
        <taxon>Eukaryota</taxon>
        <taxon>Metazoa</taxon>
        <taxon>Ecdysozoa</taxon>
        <taxon>Arthropoda</taxon>
        <taxon>Hexapoda</taxon>
        <taxon>Insecta</taxon>
        <taxon>Pterygota</taxon>
        <taxon>Neoptera</taxon>
        <taxon>Endopterygota</taxon>
        <taxon>Diptera</taxon>
        <taxon>Brachycera</taxon>
        <taxon>Muscomorpha</taxon>
        <taxon>Muscoidea</taxon>
        <taxon>Muscidae</taxon>
        <taxon>Stomoxys</taxon>
    </lineage>
</organism>
<evidence type="ECO:0000256" key="8">
    <source>
        <dbReference type="ARBA" id="ARBA00023098"/>
    </source>
</evidence>
<dbReference type="GO" id="GO:0102965">
    <property type="term" value="F:alcohol-forming long-chain fatty acyl-CoA reductase activity"/>
    <property type="evidence" value="ECO:0007669"/>
    <property type="project" value="UniProtKB-EC"/>
</dbReference>
<dbReference type="STRING" id="35570.A0A1I8PRI1"/>
<dbReference type="KEGG" id="scac:106081025"/>
<keyword evidence="4 11" id="KW-0812">Transmembrane</keyword>
<evidence type="ECO:0000256" key="1">
    <source>
        <dbReference type="ARBA" id="ARBA00004141"/>
    </source>
</evidence>
<keyword evidence="9 11" id="KW-0472">Membrane</keyword>
<dbReference type="EC" id="1.2.1.84" evidence="11"/>
<dbReference type="PANTHER" id="PTHR11011">
    <property type="entry name" value="MALE STERILITY PROTEIN 2-RELATED"/>
    <property type="match status" value="1"/>
</dbReference>
<dbReference type="Proteomes" id="UP000095300">
    <property type="component" value="Unassembled WGS sequence"/>
</dbReference>
<dbReference type="GO" id="GO:0016020">
    <property type="term" value="C:membrane"/>
    <property type="evidence" value="ECO:0007669"/>
    <property type="project" value="UniProtKB-SubCell"/>
</dbReference>
<dbReference type="FunFam" id="3.40.50.720:FF:000143">
    <property type="entry name" value="Fatty acyl-CoA reductase"/>
    <property type="match status" value="1"/>
</dbReference>
<evidence type="ECO:0000259" key="13">
    <source>
        <dbReference type="Pfam" id="PF07993"/>
    </source>
</evidence>
<sequence>MDIKQSFDNQEIFVTGGTGFLGKCLIEKLLRDCSGIKRIYMLVRPKKDKTAQDRLNDYKKELIFERIRQEKPHVMDKLVPIVGNCQYLNLGISKDDLERLKTVNIIFHEAANVRFDNDLRSSILMNTRGTYELVKIAQTMKNLLAFVHVSTAYVYPKATYIEEKIYALPNDWRKAIKIAETFEVDTLEILKNKYTDFFPNSYSFSKNLAEQIISDHSDQLPVSILRPVVVSPTYCEPEPGFFDNLNGPMGLMATLSLGISQMTFCKGELNLSLMPVDIITSLTIINASKCTMETLEKKKVPLVIRNFAPRSLYKYSLHQSALISAQKTDANPFQHCVWTPSTRMTDNMYWYLLWVFFVHIPMACIYDLLLVLSNRQPMLLKTTRRIHYTSKAVGEFAVKYYDFSNEGMWELYHYQQKYDKKGIFLAGYPTFDYHAVFESINRGFKKFIFKEPIEATPATRWRYKTFKILNELVKLTLFIFSAKFVWKLIH</sequence>
<dbReference type="InterPro" id="IPR013120">
    <property type="entry name" value="FAR_NAD-bd"/>
</dbReference>
<dbReference type="AlphaFoldDB" id="A0A1I8PRI1"/>
<dbReference type="GO" id="GO:0035336">
    <property type="term" value="P:long-chain fatty-acyl-CoA metabolic process"/>
    <property type="evidence" value="ECO:0007669"/>
    <property type="project" value="TreeGrafter"/>
</dbReference>
<keyword evidence="6 11" id="KW-1133">Transmembrane helix</keyword>
<evidence type="ECO:0000256" key="6">
    <source>
        <dbReference type="ARBA" id="ARBA00022989"/>
    </source>
</evidence>
<dbReference type="OrthoDB" id="429813at2759"/>
<dbReference type="GO" id="GO:0005777">
    <property type="term" value="C:peroxisome"/>
    <property type="evidence" value="ECO:0007669"/>
    <property type="project" value="TreeGrafter"/>
</dbReference>
<dbReference type="Pfam" id="PF03015">
    <property type="entry name" value="Sterile"/>
    <property type="match status" value="1"/>
</dbReference>
<protein>
    <recommendedName>
        <fullName evidence="11">Fatty acyl-CoA reductase</fullName>
        <ecNumber evidence="11">1.2.1.84</ecNumber>
    </recommendedName>
</protein>
<keyword evidence="7 11" id="KW-0560">Oxidoreductase</keyword>
<reference evidence="14" key="1">
    <citation type="submission" date="2020-05" db="UniProtKB">
        <authorList>
            <consortium name="EnsemblMetazoa"/>
        </authorList>
    </citation>
    <scope>IDENTIFICATION</scope>
    <source>
        <strain evidence="14">USDA</strain>
    </source>
</reference>
<dbReference type="InterPro" id="IPR036291">
    <property type="entry name" value="NAD(P)-bd_dom_sf"/>
</dbReference>
<evidence type="ECO:0000259" key="12">
    <source>
        <dbReference type="Pfam" id="PF03015"/>
    </source>
</evidence>
<dbReference type="Gene3D" id="3.40.50.720">
    <property type="entry name" value="NAD(P)-binding Rossmann-like Domain"/>
    <property type="match status" value="1"/>
</dbReference>
<name>A0A1I8PRI1_STOCA</name>
<keyword evidence="3 11" id="KW-0444">Lipid biosynthesis</keyword>
<comment type="subcellular location">
    <subcellularLocation>
        <location evidence="1">Membrane</location>
        <topology evidence="1">Multi-pass membrane protein</topology>
    </subcellularLocation>
</comment>
<evidence type="ECO:0000256" key="5">
    <source>
        <dbReference type="ARBA" id="ARBA00022857"/>
    </source>
</evidence>
<evidence type="ECO:0000256" key="10">
    <source>
        <dbReference type="ARBA" id="ARBA00052530"/>
    </source>
</evidence>
<proteinExistence type="inferred from homology"/>
<keyword evidence="5 11" id="KW-0521">NADP</keyword>
<evidence type="ECO:0000256" key="7">
    <source>
        <dbReference type="ARBA" id="ARBA00023002"/>
    </source>
</evidence>
<evidence type="ECO:0000256" key="2">
    <source>
        <dbReference type="ARBA" id="ARBA00005928"/>
    </source>
</evidence>
<evidence type="ECO:0000256" key="11">
    <source>
        <dbReference type="RuleBase" id="RU363097"/>
    </source>
</evidence>
<keyword evidence="8 11" id="KW-0443">Lipid metabolism</keyword>
<feature type="domain" description="Thioester reductase (TE)" evidence="13">
    <location>
        <begin position="14"/>
        <end position="280"/>
    </location>
</feature>
<dbReference type="CDD" id="cd05236">
    <property type="entry name" value="FAR-N_SDR_e"/>
    <property type="match status" value="1"/>
</dbReference>
<evidence type="ECO:0000256" key="4">
    <source>
        <dbReference type="ARBA" id="ARBA00022692"/>
    </source>
</evidence>
<dbReference type="PANTHER" id="PTHR11011:SF24">
    <property type="entry name" value="FATTY ACYL-COA REDUCTASE"/>
    <property type="match status" value="1"/>
</dbReference>
<accession>A0A1I8PRI1</accession>
<evidence type="ECO:0000256" key="3">
    <source>
        <dbReference type="ARBA" id="ARBA00022516"/>
    </source>
</evidence>
<keyword evidence="15" id="KW-1185">Reference proteome</keyword>
<comment type="function">
    <text evidence="11">Catalyzes the reduction of fatty acyl-CoA to fatty alcohols.</text>
</comment>
<comment type="catalytic activity">
    <reaction evidence="10 11">
        <text>a long-chain fatty acyl-CoA + 2 NADPH + 2 H(+) = a long-chain primary fatty alcohol + 2 NADP(+) + CoA</text>
        <dbReference type="Rhea" id="RHEA:52716"/>
        <dbReference type="ChEBI" id="CHEBI:15378"/>
        <dbReference type="ChEBI" id="CHEBI:57287"/>
        <dbReference type="ChEBI" id="CHEBI:57783"/>
        <dbReference type="ChEBI" id="CHEBI:58349"/>
        <dbReference type="ChEBI" id="CHEBI:77396"/>
        <dbReference type="ChEBI" id="CHEBI:83139"/>
        <dbReference type="EC" id="1.2.1.84"/>
    </reaction>
</comment>
<dbReference type="InterPro" id="IPR033640">
    <property type="entry name" value="FAR_C"/>
</dbReference>
<comment type="similarity">
    <text evidence="2 11">Belongs to the fatty acyl-CoA reductase family.</text>
</comment>
<dbReference type="VEuPathDB" id="VectorBase:SCAU010440"/>
<dbReference type="InterPro" id="IPR026055">
    <property type="entry name" value="FAR"/>
</dbReference>
<evidence type="ECO:0000313" key="15">
    <source>
        <dbReference type="Proteomes" id="UP000095300"/>
    </source>
</evidence>
<dbReference type="EnsemblMetazoa" id="SCAU010440-RA">
    <property type="protein sequence ID" value="SCAU010440-PA"/>
    <property type="gene ID" value="SCAU010440"/>
</dbReference>
<feature type="transmembrane region" description="Helical" evidence="11">
    <location>
        <begin position="348"/>
        <end position="372"/>
    </location>
</feature>